<name>A0A0J7Y296_9SPHN</name>
<dbReference type="InterPro" id="IPR002941">
    <property type="entry name" value="DNA_methylase_N4/N6"/>
</dbReference>
<dbReference type="RefSeq" id="WP_066601839.1">
    <property type="nucleotide sequence ID" value="NZ_KQ130434.1"/>
</dbReference>
<keyword evidence="1 6" id="KW-0489">Methyltransferase</keyword>
<keyword evidence="2" id="KW-0808">Transferase</keyword>
<dbReference type="PRINTS" id="PR00508">
    <property type="entry name" value="S21N4MTFRASE"/>
</dbReference>
<dbReference type="GO" id="GO:0009007">
    <property type="term" value="F:site-specific DNA-methyltransferase (adenine-specific) activity"/>
    <property type="evidence" value="ECO:0007669"/>
    <property type="project" value="UniProtKB-EC"/>
</dbReference>
<evidence type="ECO:0000313" key="7">
    <source>
        <dbReference type="Proteomes" id="UP000052232"/>
    </source>
</evidence>
<dbReference type="Gene3D" id="3.40.50.150">
    <property type="entry name" value="Vaccinia Virus protein VP39"/>
    <property type="match status" value="1"/>
</dbReference>
<dbReference type="GO" id="GO:0003677">
    <property type="term" value="F:DNA binding"/>
    <property type="evidence" value="ECO:0007669"/>
    <property type="project" value="InterPro"/>
</dbReference>
<evidence type="ECO:0000256" key="4">
    <source>
        <dbReference type="RuleBase" id="RU362026"/>
    </source>
</evidence>
<dbReference type="PATRIC" id="fig|1420583.3.peg.1436"/>
<sequence length="241" mass="26913">MTYQRKEIIGNAVLYLGDAREVLPTLQPVNCIVTDLPYQLESGGNTTGEMRGKFAREVYDNSGSIIPVDIEFSEIMPLAAAILPNGHAYFMVNNRYVAEVQNEALAAGFRFHNWLVWDKSTGTPNRWYMKNCEFTLFVFRGPAKYINDCGSRQLIKCPNVIGGQHETQKPVALMAHYIGNSTLMDEVVLDPFMGSGTTGVAAVQMGRHFIGIEREPKYFDIACKRIEDAQRQGDMFAEAAA</sequence>
<dbReference type="Pfam" id="PF01555">
    <property type="entry name" value="N6_N4_Mtase"/>
    <property type="match status" value="1"/>
</dbReference>
<keyword evidence="7" id="KW-1185">Reference proteome</keyword>
<dbReference type="Proteomes" id="UP000052232">
    <property type="component" value="Unassembled WGS sequence"/>
</dbReference>
<dbReference type="EC" id="2.1.1.-" evidence="4"/>
<gene>
    <name evidence="6" type="ORF">V473_07130</name>
</gene>
<dbReference type="STRING" id="1420583.V473_07130"/>
<dbReference type="AlphaFoldDB" id="A0A0J7Y296"/>
<accession>A0A0J7Y296</accession>
<reference evidence="6 7" key="1">
    <citation type="journal article" date="2015" name="G3 (Bethesda)">
        <title>Insights into Ongoing Evolution of the Hexachlorocyclohexane Catabolic Pathway from Comparative Genomics of Ten Sphingomonadaceae Strains.</title>
        <authorList>
            <person name="Pearce S.L."/>
            <person name="Oakeshott J.G."/>
            <person name="Pandey G."/>
        </authorList>
    </citation>
    <scope>NUCLEOTIDE SEQUENCE [LARGE SCALE GENOMIC DNA]</scope>
    <source>
        <strain evidence="6 7">LL01</strain>
    </source>
</reference>
<protein>
    <recommendedName>
        <fullName evidence="4">Methyltransferase</fullName>
        <ecNumber evidence="4">2.1.1.-</ecNumber>
    </recommendedName>
</protein>
<evidence type="ECO:0000256" key="1">
    <source>
        <dbReference type="ARBA" id="ARBA00022603"/>
    </source>
</evidence>
<dbReference type="EMBL" id="JACT01000001">
    <property type="protein sequence ID" value="KMS57949.1"/>
    <property type="molecule type" value="Genomic_DNA"/>
</dbReference>
<dbReference type="GO" id="GO:0032259">
    <property type="term" value="P:methylation"/>
    <property type="evidence" value="ECO:0007669"/>
    <property type="project" value="UniProtKB-KW"/>
</dbReference>
<dbReference type="SUPFAM" id="SSF53335">
    <property type="entry name" value="S-adenosyl-L-methionine-dependent methyltransferases"/>
    <property type="match status" value="1"/>
</dbReference>
<evidence type="ECO:0000259" key="5">
    <source>
        <dbReference type="Pfam" id="PF01555"/>
    </source>
</evidence>
<dbReference type="GO" id="GO:0008170">
    <property type="term" value="F:N-methyltransferase activity"/>
    <property type="evidence" value="ECO:0007669"/>
    <property type="project" value="InterPro"/>
</dbReference>
<feature type="domain" description="DNA methylase N-4/N-6" evidence="5">
    <location>
        <begin position="163"/>
        <end position="222"/>
    </location>
</feature>
<organism evidence="6 7">
    <name type="scientific">Sphingobium cupriresistens LL01</name>
    <dbReference type="NCBI Taxonomy" id="1420583"/>
    <lineage>
        <taxon>Bacteria</taxon>
        <taxon>Pseudomonadati</taxon>
        <taxon>Pseudomonadota</taxon>
        <taxon>Alphaproteobacteria</taxon>
        <taxon>Sphingomonadales</taxon>
        <taxon>Sphingomonadaceae</taxon>
        <taxon>Sphingobium</taxon>
    </lineage>
</organism>
<evidence type="ECO:0000256" key="2">
    <source>
        <dbReference type="ARBA" id="ARBA00022679"/>
    </source>
</evidence>
<comment type="similarity">
    <text evidence="4">Belongs to the N(4)/N(6)-methyltransferase family.</text>
</comment>
<proteinExistence type="inferred from homology"/>
<evidence type="ECO:0000313" key="6">
    <source>
        <dbReference type="EMBL" id="KMS57949.1"/>
    </source>
</evidence>
<comment type="catalytic activity">
    <reaction evidence="3">
        <text>a 2'-deoxyadenosine in DNA + S-adenosyl-L-methionine = an N(6)-methyl-2'-deoxyadenosine in DNA + S-adenosyl-L-homocysteine + H(+)</text>
        <dbReference type="Rhea" id="RHEA:15197"/>
        <dbReference type="Rhea" id="RHEA-COMP:12418"/>
        <dbReference type="Rhea" id="RHEA-COMP:12419"/>
        <dbReference type="ChEBI" id="CHEBI:15378"/>
        <dbReference type="ChEBI" id="CHEBI:57856"/>
        <dbReference type="ChEBI" id="CHEBI:59789"/>
        <dbReference type="ChEBI" id="CHEBI:90615"/>
        <dbReference type="ChEBI" id="CHEBI:90616"/>
        <dbReference type="EC" id="2.1.1.72"/>
    </reaction>
</comment>
<comment type="caution">
    <text evidence="6">The sequence shown here is derived from an EMBL/GenBank/DDBJ whole genome shotgun (WGS) entry which is preliminary data.</text>
</comment>
<dbReference type="InterPro" id="IPR029063">
    <property type="entry name" value="SAM-dependent_MTases_sf"/>
</dbReference>
<evidence type="ECO:0000256" key="3">
    <source>
        <dbReference type="ARBA" id="ARBA00047942"/>
    </source>
</evidence>
<dbReference type="InterPro" id="IPR001091">
    <property type="entry name" value="RM_Methyltransferase"/>
</dbReference>